<dbReference type="PANTHER" id="PTHR22035">
    <property type="entry name" value="COILED-COIL DOMAIN-CONTAINING PROTEIN 7"/>
    <property type="match status" value="1"/>
</dbReference>
<evidence type="ECO:0000313" key="3">
    <source>
        <dbReference type="Proteomes" id="UP000504623"/>
    </source>
</evidence>
<feature type="coiled-coil region" evidence="1">
    <location>
        <begin position="336"/>
        <end position="370"/>
    </location>
</feature>
<evidence type="ECO:0000256" key="2">
    <source>
        <dbReference type="SAM" id="MobiDB-lite"/>
    </source>
</evidence>
<feature type="region of interest" description="Disordered" evidence="2">
    <location>
        <begin position="393"/>
        <end position="424"/>
    </location>
</feature>
<feature type="non-terminal residue" evidence="4">
    <location>
        <position position="923"/>
    </location>
</feature>
<feature type="region of interest" description="Disordered" evidence="2">
    <location>
        <begin position="1"/>
        <end position="20"/>
    </location>
</feature>
<keyword evidence="1" id="KW-0175">Coiled coil</keyword>
<dbReference type="PANTHER" id="PTHR22035:SF4">
    <property type="entry name" value="COILED-COIL DOMAIN-CONTAINING PROTEIN 7"/>
    <property type="match status" value="1"/>
</dbReference>
<protein>
    <submittedName>
        <fullName evidence="4">Leucine-rich repeat-containing protein DDB_G0290503-like</fullName>
    </submittedName>
</protein>
<feature type="compositionally biased region" description="Basic and acidic residues" evidence="2">
    <location>
        <begin position="818"/>
        <end position="840"/>
    </location>
</feature>
<evidence type="ECO:0000256" key="1">
    <source>
        <dbReference type="SAM" id="Coils"/>
    </source>
</evidence>
<dbReference type="GeneID" id="102819007"/>
<feature type="compositionally biased region" description="Basic and acidic residues" evidence="2">
    <location>
        <begin position="409"/>
        <end position="418"/>
    </location>
</feature>
<dbReference type="InterPro" id="IPR009000">
    <property type="entry name" value="Transl_B-barrel_sf"/>
</dbReference>
<reference evidence="4" key="1">
    <citation type="submission" date="2025-08" db="UniProtKB">
        <authorList>
            <consortium name="RefSeq"/>
        </authorList>
    </citation>
    <scope>IDENTIFICATION</scope>
    <source>
        <tissue evidence="4">Spleen</tissue>
    </source>
</reference>
<dbReference type="Gene3D" id="2.40.30.10">
    <property type="entry name" value="Translation factors"/>
    <property type="match status" value="1"/>
</dbReference>
<proteinExistence type="predicted"/>
<dbReference type="SUPFAM" id="SSF50447">
    <property type="entry name" value="Translation proteins"/>
    <property type="match status" value="1"/>
</dbReference>
<dbReference type="AlphaFoldDB" id="A0A9B0X2R2"/>
<feature type="compositionally biased region" description="Basic and acidic residues" evidence="2">
    <location>
        <begin position="580"/>
        <end position="601"/>
    </location>
</feature>
<dbReference type="Proteomes" id="UP000504623">
    <property type="component" value="Unplaced"/>
</dbReference>
<dbReference type="RefSeq" id="XP_006877653.1">
    <property type="nucleotide sequence ID" value="XM_006877591.1"/>
</dbReference>
<feature type="region of interest" description="Disordered" evidence="2">
    <location>
        <begin position="524"/>
        <end position="621"/>
    </location>
</feature>
<keyword evidence="3" id="KW-1185">Reference proteome</keyword>
<name>A0A9B0X2R2_CHRAS</name>
<evidence type="ECO:0000313" key="4">
    <source>
        <dbReference type="RefSeq" id="XP_006877653.1"/>
    </source>
</evidence>
<dbReference type="InterPro" id="IPR029272">
    <property type="entry name" value="CCDC7"/>
</dbReference>
<feature type="compositionally biased region" description="Basic residues" evidence="2">
    <location>
        <begin position="777"/>
        <end position="786"/>
    </location>
</feature>
<feature type="compositionally biased region" description="Acidic residues" evidence="2">
    <location>
        <begin position="792"/>
        <end position="804"/>
    </location>
</feature>
<organism evidence="3 4">
    <name type="scientific">Chrysochloris asiatica</name>
    <name type="common">Cape golden mole</name>
    <dbReference type="NCBI Taxonomy" id="185453"/>
    <lineage>
        <taxon>Eukaryota</taxon>
        <taxon>Metazoa</taxon>
        <taxon>Chordata</taxon>
        <taxon>Craniata</taxon>
        <taxon>Vertebrata</taxon>
        <taxon>Euteleostomi</taxon>
        <taxon>Mammalia</taxon>
        <taxon>Eutheria</taxon>
        <taxon>Afrotheria</taxon>
        <taxon>Chrysochloridae</taxon>
        <taxon>Chrysochlorinae</taxon>
        <taxon>Chrysochloris</taxon>
    </lineage>
</organism>
<feature type="compositionally biased region" description="Basic and acidic residues" evidence="2">
    <location>
        <begin position="744"/>
        <end position="776"/>
    </location>
</feature>
<gene>
    <name evidence="4" type="primary">LOC102819007</name>
</gene>
<sequence length="923" mass="104354">MKRAKHLSSTNNKTAKVPELDKKRLLISSVSPKLKEKHKPKLVHDKSEPMILGSPPTGESIVRYALPIPSSKTEELIAEDETIRKTTKHLSLVVSNLEEAYGIDTEHRKKSSMKSNNEEISFSVGDDLNSLLVCCSQYATQLEETVKEECNAWWSPFVPVNVTTEVKSVEMHHEALSEALPGDSVGFDVKNISAKDIHHGNVAGDSKNDPAMEAAGITVQLIILNPPETGFSTIHGLNSMLKIFEKQSSMLERALNDHDLLEAKYSKMQSDFQSLTEEKSVLENELQKLKNPEKTKATLDKTKKTPVKSEKKKDKGKSEESDEKKSVTKQSKTKDILEIQKAVNALEIENKVLQEQLKQAVQEAEKTKHQLDYFLNQKKELLTSEQTKITLQVDTSKPHAKSLGSESVQLEKERRKTLSDSGQQKLDYKIQEHSQEEDNFKSFQFSSVHEETWTDSMLAVKGTVLDIMECGDKDDRYVLLALNFLTVYSEKKRSSPAISDLSQILKSQHNSTFLEKRKEVSFSEELSHAPTSETQDKSLSSVLSSKEIRASLPVGTLPERNETVTDPPMSHPAFSKRKSKDSDTLKTGVSDEKLQNKDEKQTYQGQKMDSGGDKSLPVDQGLNSHVQPQIEKCGSVQPNIQNRQETGELADEGRLSLDKCSDSNNQLQITNDISETECSSQNDVLDENLILENKDVKTQMNGKKQITFSGENPNTHNEVSDENLMIEGKDSVSKTHTQVKKQRTSREERHSIQDEVPKENSVHEDQDSVSKPEIQVKKQRTSRGKNHSIQDEVPEENVMLEDQDSVSKPQVQIKKQRTSREEKHSRHDQVSDDNLMHEDQDSVSQNHMQVKKQRTSREEERNTLVEVPDENLVLENQDSMSDAQMKVEKKMTSTGEKLYTLDEVPEENLMLEKQSAPKEEKHK</sequence>
<dbReference type="OrthoDB" id="9048348at2759"/>
<accession>A0A9B0X2R2</accession>
<dbReference type="Pfam" id="PF15368">
    <property type="entry name" value="BioT2"/>
    <property type="match status" value="1"/>
</dbReference>
<feature type="region of interest" description="Disordered" evidence="2">
    <location>
        <begin position="284"/>
        <end position="333"/>
    </location>
</feature>
<feature type="region of interest" description="Disordered" evidence="2">
    <location>
        <begin position="36"/>
        <end position="56"/>
    </location>
</feature>
<feature type="region of interest" description="Disordered" evidence="2">
    <location>
        <begin position="726"/>
        <end position="923"/>
    </location>
</feature>
<feature type="compositionally biased region" description="Polar residues" evidence="2">
    <location>
        <begin position="529"/>
        <end position="544"/>
    </location>
</feature>